<dbReference type="GO" id="GO:0000049">
    <property type="term" value="F:tRNA binding"/>
    <property type="evidence" value="ECO:0007669"/>
    <property type="project" value="InterPro"/>
</dbReference>
<evidence type="ECO:0000256" key="4">
    <source>
        <dbReference type="ARBA" id="ARBA00022917"/>
    </source>
</evidence>
<dbReference type="Pfam" id="PF19269">
    <property type="entry name" value="Anticodon_2"/>
    <property type="match status" value="1"/>
</dbReference>
<dbReference type="InterPro" id="IPR049940">
    <property type="entry name" value="GluQ/Sye"/>
</dbReference>
<feature type="non-terminal residue" evidence="7">
    <location>
        <position position="1"/>
    </location>
</feature>
<accession>A0A927ZXL3</accession>
<evidence type="ECO:0000313" key="7">
    <source>
        <dbReference type="EMBL" id="MBE6092679.1"/>
    </source>
</evidence>
<keyword evidence="3" id="KW-0067">ATP-binding</keyword>
<evidence type="ECO:0000256" key="1">
    <source>
        <dbReference type="ARBA" id="ARBA00022598"/>
    </source>
</evidence>
<sequence>KSPAVFDYDKLGWINGEYFKAMSDEEFAKRAREFVGDLPDYLEKNWQMVAALLKTRVQRFSDVKEEIDFLVEMPAFDANLYNNKRNKVNPEKAAELMPKLVELLEGVSEDDWHNDSLYAKLEEYIAAQELKKGLVMWVLRIGVAGKSVTPGGATEILSILGKKNSLARLQKSLANLTA</sequence>
<dbReference type="InterPro" id="IPR020751">
    <property type="entry name" value="aa-tRNA-synth_I_codon-bd_sub2"/>
</dbReference>
<dbReference type="PANTHER" id="PTHR43311">
    <property type="entry name" value="GLUTAMATE--TRNA LIGASE"/>
    <property type="match status" value="1"/>
</dbReference>
<organism evidence="7 8">
    <name type="scientific">Selenomonas ruminantium</name>
    <dbReference type="NCBI Taxonomy" id="971"/>
    <lineage>
        <taxon>Bacteria</taxon>
        <taxon>Bacillati</taxon>
        <taxon>Bacillota</taxon>
        <taxon>Negativicutes</taxon>
        <taxon>Selenomonadales</taxon>
        <taxon>Selenomonadaceae</taxon>
        <taxon>Selenomonas</taxon>
    </lineage>
</organism>
<feature type="domain" description="Aminoacyl-tRNA synthetase class I anticodon-binding" evidence="6">
    <location>
        <begin position="26"/>
        <end position="172"/>
    </location>
</feature>
<evidence type="ECO:0000256" key="5">
    <source>
        <dbReference type="ARBA" id="ARBA00023146"/>
    </source>
</evidence>
<keyword evidence="4" id="KW-0648">Protein biosynthesis</keyword>
<protein>
    <submittedName>
        <fullName evidence="7">Glutamate--tRNA ligase</fullName>
    </submittedName>
</protein>
<evidence type="ECO:0000256" key="3">
    <source>
        <dbReference type="ARBA" id="ARBA00022840"/>
    </source>
</evidence>
<evidence type="ECO:0000256" key="2">
    <source>
        <dbReference type="ARBA" id="ARBA00022741"/>
    </source>
</evidence>
<dbReference type="GO" id="GO:0005524">
    <property type="term" value="F:ATP binding"/>
    <property type="evidence" value="ECO:0007669"/>
    <property type="project" value="UniProtKB-KW"/>
</dbReference>
<evidence type="ECO:0000259" key="6">
    <source>
        <dbReference type="Pfam" id="PF19269"/>
    </source>
</evidence>
<comment type="caution">
    <text evidence="7">The sequence shown here is derived from an EMBL/GenBank/DDBJ whole genome shotgun (WGS) entry which is preliminary data.</text>
</comment>
<dbReference type="PANTHER" id="PTHR43311:SF1">
    <property type="entry name" value="GLUTAMYL-Q TRNA(ASP) SYNTHETASE"/>
    <property type="match status" value="1"/>
</dbReference>
<reference evidence="7" key="1">
    <citation type="submission" date="2019-04" db="EMBL/GenBank/DDBJ databases">
        <title>Evolution of Biomass-Degrading Anaerobic Consortia Revealed by Metagenomics.</title>
        <authorList>
            <person name="Peng X."/>
        </authorList>
    </citation>
    <scope>NUCLEOTIDE SEQUENCE</scope>
    <source>
        <strain evidence="7">SIG240</strain>
    </source>
</reference>
<name>A0A927ZXL3_SELRU</name>
<dbReference type="GO" id="GO:0004818">
    <property type="term" value="F:glutamate-tRNA ligase activity"/>
    <property type="evidence" value="ECO:0007669"/>
    <property type="project" value="TreeGrafter"/>
</dbReference>
<dbReference type="AlphaFoldDB" id="A0A927ZXL3"/>
<keyword evidence="5" id="KW-0030">Aminoacyl-tRNA synthetase</keyword>
<gene>
    <name evidence="7" type="ORF">E7201_05875</name>
</gene>
<dbReference type="SUPFAM" id="SSF48163">
    <property type="entry name" value="An anticodon-binding domain of class I aminoacyl-tRNA synthetases"/>
    <property type="match status" value="1"/>
</dbReference>
<dbReference type="EMBL" id="SVBY01000033">
    <property type="protein sequence ID" value="MBE6092679.1"/>
    <property type="molecule type" value="Genomic_DNA"/>
</dbReference>
<keyword evidence="1 7" id="KW-0436">Ligase</keyword>
<proteinExistence type="predicted"/>
<dbReference type="Proteomes" id="UP000761380">
    <property type="component" value="Unassembled WGS sequence"/>
</dbReference>
<dbReference type="InterPro" id="IPR008925">
    <property type="entry name" value="aa_tRNA-synth_I_cd-bd_sf"/>
</dbReference>
<dbReference type="GO" id="GO:0006424">
    <property type="term" value="P:glutamyl-tRNA aminoacylation"/>
    <property type="evidence" value="ECO:0007669"/>
    <property type="project" value="TreeGrafter"/>
</dbReference>
<keyword evidence="2" id="KW-0547">Nucleotide-binding</keyword>
<dbReference type="InterPro" id="IPR045462">
    <property type="entry name" value="aa-tRNA-synth_I_cd-bd"/>
</dbReference>
<evidence type="ECO:0000313" key="8">
    <source>
        <dbReference type="Proteomes" id="UP000761380"/>
    </source>
</evidence>
<dbReference type="GO" id="GO:0005829">
    <property type="term" value="C:cytosol"/>
    <property type="evidence" value="ECO:0007669"/>
    <property type="project" value="TreeGrafter"/>
</dbReference>
<dbReference type="Gene3D" id="1.10.10.350">
    <property type="match status" value="1"/>
</dbReference>